<feature type="compositionally biased region" description="Polar residues" evidence="1">
    <location>
        <begin position="124"/>
        <end position="138"/>
    </location>
</feature>
<feature type="compositionally biased region" description="Polar residues" evidence="1">
    <location>
        <begin position="299"/>
        <end position="308"/>
    </location>
</feature>
<protein>
    <submittedName>
        <fullName evidence="2">Uncharacterized protein</fullName>
    </submittedName>
</protein>
<sequence>MYPATLALDGIIYHLTLNTTGHTLQTPHAIRVRTRILYILSTGTIDHFPYEAIAGALIMADSSCSGSTPFKGLVDHGAQDRSLHRDRFSSTPSLQQGFRSTSQTVSAPAQAGFGEFLDSNGAGQVSINTPQTLNSPASSFPRGLQSFQSSAAPAGRILPPNLYQSTSQIPTASRQNVSMASPPRTSSWAQDFASFSRAPPGAGNYTTGFSSSQYPAPVAGFTQNMMGSHLRPWLFGPQGGSVTATNHGVTNTEADFDVEMNRWMAANGDGQMEDLDTVMEQLARELEQEQQPEAATQASRDTTGSSVDTFTTSLDVSVQDEAQGIQTFDATASTNQQIPGASSVLGIDAIGVSKRASFPDHMPDLERLGLDEAEQASAEHVQSTSDISEAARQILDSTFGMETKTSSTTKFSKPKLAASESAGIDLENSNAPKHHPTTLISWLMSTAKPGTRAVIDPVPLRMIRRIVIERLPITGRAYDYWRKEDAGDRIETTAKLKLPWRRREMSVATCDSAELRHRGWDYRRNKQG</sequence>
<feature type="region of interest" description="Disordered" evidence="1">
    <location>
        <begin position="286"/>
        <end position="308"/>
    </location>
</feature>
<evidence type="ECO:0000313" key="2">
    <source>
        <dbReference type="EMBL" id="UQC90987.1"/>
    </source>
</evidence>
<feature type="region of interest" description="Disordered" evidence="1">
    <location>
        <begin position="124"/>
        <end position="145"/>
    </location>
</feature>
<dbReference type="RefSeq" id="XP_049152588.1">
    <property type="nucleotide sequence ID" value="XM_049295441.1"/>
</dbReference>
<evidence type="ECO:0000313" key="3">
    <source>
        <dbReference type="Proteomes" id="UP000830671"/>
    </source>
</evidence>
<dbReference type="EMBL" id="CP019481">
    <property type="protein sequence ID" value="UQC90987.1"/>
    <property type="molecule type" value="Genomic_DNA"/>
</dbReference>
<proteinExistence type="predicted"/>
<gene>
    <name evidence="2" type="ORF">CLUP02_16520</name>
</gene>
<feature type="compositionally biased region" description="Low complexity" evidence="1">
    <location>
        <begin position="289"/>
        <end position="298"/>
    </location>
</feature>
<dbReference type="Proteomes" id="UP000830671">
    <property type="component" value="Chromosome 9"/>
</dbReference>
<dbReference type="KEGG" id="clup:CLUP02_16520"/>
<reference evidence="2" key="1">
    <citation type="journal article" date="2021" name="Mol. Plant Microbe Interact.">
        <title>Complete Genome Sequence of the Plant-Pathogenic Fungus Colletotrichum lupini.</title>
        <authorList>
            <person name="Baroncelli R."/>
            <person name="Pensec F."/>
            <person name="Da Lio D."/>
            <person name="Boufleur T."/>
            <person name="Vicente I."/>
            <person name="Sarrocco S."/>
            <person name="Picot A."/>
            <person name="Baraldi E."/>
            <person name="Sukno S."/>
            <person name="Thon M."/>
            <person name="Le Floch G."/>
        </authorList>
    </citation>
    <scope>NUCLEOTIDE SEQUENCE</scope>
    <source>
        <strain evidence="2">IMI 504893</strain>
    </source>
</reference>
<name>A0A9Q8T8A6_9PEZI</name>
<keyword evidence="3" id="KW-1185">Reference proteome</keyword>
<evidence type="ECO:0000256" key="1">
    <source>
        <dbReference type="SAM" id="MobiDB-lite"/>
    </source>
</evidence>
<organism evidence="2 3">
    <name type="scientific">Colletotrichum lupini</name>
    <dbReference type="NCBI Taxonomy" id="145971"/>
    <lineage>
        <taxon>Eukaryota</taxon>
        <taxon>Fungi</taxon>
        <taxon>Dikarya</taxon>
        <taxon>Ascomycota</taxon>
        <taxon>Pezizomycotina</taxon>
        <taxon>Sordariomycetes</taxon>
        <taxon>Hypocreomycetidae</taxon>
        <taxon>Glomerellales</taxon>
        <taxon>Glomerellaceae</taxon>
        <taxon>Colletotrichum</taxon>
        <taxon>Colletotrichum acutatum species complex</taxon>
    </lineage>
</organism>
<dbReference type="AlphaFoldDB" id="A0A9Q8T8A6"/>
<dbReference type="GeneID" id="73350451"/>
<accession>A0A9Q8T8A6</accession>